<feature type="transmembrane region" description="Helical" evidence="5">
    <location>
        <begin position="423"/>
        <end position="446"/>
    </location>
</feature>
<feature type="transmembrane region" description="Helical" evidence="5">
    <location>
        <begin position="20"/>
        <end position="44"/>
    </location>
</feature>
<reference evidence="7" key="1">
    <citation type="submission" date="2018-11" db="EMBL/GenBank/DDBJ databases">
        <authorList>
            <person name="Alioto T."/>
            <person name="Alioto T."/>
        </authorList>
    </citation>
    <scope>NUCLEOTIDE SEQUENCE</scope>
</reference>
<dbReference type="PANTHER" id="PTHR24064">
    <property type="entry name" value="SOLUTE CARRIER FAMILY 22 MEMBER"/>
    <property type="match status" value="1"/>
</dbReference>
<protein>
    <submittedName>
        <fullName evidence="7">MFS transporter, OCT family, solute carrier family 22 (Organic cation transporter), member 4/5</fullName>
    </submittedName>
</protein>
<feature type="domain" description="Major facilitator superfamily (MFS) profile" evidence="6">
    <location>
        <begin position="88"/>
        <end position="516"/>
    </location>
</feature>
<evidence type="ECO:0000313" key="7">
    <source>
        <dbReference type="EMBL" id="VDI28938.1"/>
    </source>
</evidence>
<dbReference type="PROSITE" id="PS50850">
    <property type="entry name" value="MFS"/>
    <property type="match status" value="1"/>
</dbReference>
<dbReference type="InterPro" id="IPR005828">
    <property type="entry name" value="MFS_sugar_transport-like"/>
</dbReference>
<dbReference type="InterPro" id="IPR005829">
    <property type="entry name" value="Sugar_transporter_CS"/>
</dbReference>
<feature type="transmembrane region" description="Helical" evidence="5">
    <location>
        <begin position="200"/>
        <end position="221"/>
    </location>
</feature>
<dbReference type="AlphaFoldDB" id="A0A8B6E6T3"/>
<feature type="transmembrane region" description="Helical" evidence="5">
    <location>
        <begin position="490"/>
        <end position="511"/>
    </location>
</feature>
<dbReference type="Pfam" id="PF00083">
    <property type="entry name" value="Sugar_tr"/>
    <property type="match status" value="1"/>
</dbReference>
<dbReference type="InterPro" id="IPR020846">
    <property type="entry name" value="MFS_dom"/>
</dbReference>
<keyword evidence="2 5" id="KW-0812">Transmembrane</keyword>
<feature type="transmembrane region" description="Helical" evidence="5">
    <location>
        <begin position="394"/>
        <end position="417"/>
    </location>
</feature>
<dbReference type="OrthoDB" id="2544694at2759"/>
<dbReference type="CDD" id="cd17317">
    <property type="entry name" value="MFS_SLC22"/>
    <property type="match status" value="1"/>
</dbReference>
<evidence type="ECO:0000313" key="8">
    <source>
        <dbReference type="Proteomes" id="UP000596742"/>
    </source>
</evidence>
<dbReference type="InterPro" id="IPR036259">
    <property type="entry name" value="MFS_trans_sf"/>
</dbReference>
<evidence type="ECO:0000256" key="1">
    <source>
        <dbReference type="ARBA" id="ARBA00004141"/>
    </source>
</evidence>
<dbReference type="SUPFAM" id="SSF103473">
    <property type="entry name" value="MFS general substrate transporter"/>
    <property type="match status" value="1"/>
</dbReference>
<name>A0A8B6E6T3_MYTGA</name>
<accession>A0A8B6E6T3</accession>
<dbReference type="PROSITE" id="PS00216">
    <property type="entry name" value="SUGAR_TRANSPORT_1"/>
    <property type="match status" value="2"/>
</dbReference>
<keyword evidence="4 5" id="KW-0472">Membrane</keyword>
<feature type="transmembrane region" description="Helical" evidence="5">
    <location>
        <begin position="171"/>
        <end position="188"/>
    </location>
</feature>
<comment type="subcellular location">
    <subcellularLocation>
        <location evidence="1">Membrane</location>
        <topology evidence="1">Multi-pass membrane protein</topology>
    </subcellularLocation>
</comment>
<dbReference type="Gene3D" id="1.20.1250.20">
    <property type="entry name" value="MFS general substrate transporter like domains"/>
    <property type="match status" value="1"/>
</dbReference>
<comment type="caution">
    <text evidence="7">The sequence shown here is derived from an EMBL/GenBank/DDBJ whole genome shotgun (WGS) entry which is preliminary data.</text>
</comment>
<dbReference type="GO" id="GO:0016020">
    <property type="term" value="C:membrane"/>
    <property type="evidence" value="ECO:0007669"/>
    <property type="project" value="UniProtKB-SubCell"/>
</dbReference>
<feature type="transmembrane region" description="Helical" evidence="5">
    <location>
        <begin position="366"/>
        <end position="387"/>
    </location>
</feature>
<proteinExistence type="predicted"/>
<evidence type="ECO:0000259" key="6">
    <source>
        <dbReference type="PROSITE" id="PS50850"/>
    </source>
</evidence>
<evidence type="ECO:0000256" key="5">
    <source>
        <dbReference type="SAM" id="Phobius"/>
    </source>
</evidence>
<evidence type="ECO:0000256" key="3">
    <source>
        <dbReference type="ARBA" id="ARBA00022989"/>
    </source>
</evidence>
<keyword evidence="8" id="KW-1185">Reference proteome</keyword>
<feature type="transmembrane region" description="Helical" evidence="5">
    <location>
        <begin position="333"/>
        <end position="354"/>
    </location>
</feature>
<keyword evidence="3 5" id="KW-1133">Transmembrane helix</keyword>
<dbReference type="EMBL" id="UYJE01004549">
    <property type="protein sequence ID" value="VDI28938.1"/>
    <property type="molecule type" value="Genomic_DNA"/>
</dbReference>
<dbReference type="Proteomes" id="UP000596742">
    <property type="component" value="Unassembled WGS sequence"/>
</dbReference>
<dbReference type="GO" id="GO:0022857">
    <property type="term" value="F:transmembrane transporter activity"/>
    <property type="evidence" value="ECO:0007669"/>
    <property type="project" value="InterPro"/>
</dbReference>
<sequence>MHFDEILEKIGEFGLYQKFLYTLLCIPGISAGVFMVISVFLLGIPDHRCVIPGYENDTYTIQNDYHKTLVNHYIPKPTEEKKKYDECSYWAFNSSTVLFDNESRPINASTVKCTKWVYDDAIFASTFSSEMNLVCDDFPKTTQAKTLFFGGVLVGAFITGMLSDKIGRKKTLFLSFLLALGATVGLAFSPSYPVFVTLRFFVGFSMAGIFMTAFVIGLELVGPTKRNLAGIVIEYFFALGLVLLAGVAYLLRDWFYIELAFGAPMVLFLLMWWVIPESPRWLINQGRKEEAEVILRKAAKVNKVTLPDKLFMEEDEEEPPTGHLLHLFTSRVLLVRTLVIFFNWMVVSMTYYGLSLNTGNLGGDFYMNFFISGLVEFPAYTLSILFLDRIGRKICHLLAMVIGGGCCLATIFTIIYGGEDLQWLTTTLAMIGKLGSAAAFAIIYVFSAELYPTVVRNTGMGASSCCARVGGMIAPYVADSAKIIGGDFGHAVPLAVFGAASVLAGLLSLLLPETLGEHLPESIEDGVIFGTDQYREKKARKYKSSSNDLLKIEMTKF</sequence>
<feature type="transmembrane region" description="Helical" evidence="5">
    <location>
        <begin position="228"/>
        <end position="249"/>
    </location>
</feature>
<feature type="transmembrane region" description="Helical" evidence="5">
    <location>
        <begin position="255"/>
        <end position="275"/>
    </location>
</feature>
<evidence type="ECO:0000256" key="4">
    <source>
        <dbReference type="ARBA" id="ARBA00023136"/>
    </source>
</evidence>
<evidence type="ECO:0000256" key="2">
    <source>
        <dbReference type="ARBA" id="ARBA00022692"/>
    </source>
</evidence>
<organism evidence="7 8">
    <name type="scientific">Mytilus galloprovincialis</name>
    <name type="common">Mediterranean mussel</name>
    <dbReference type="NCBI Taxonomy" id="29158"/>
    <lineage>
        <taxon>Eukaryota</taxon>
        <taxon>Metazoa</taxon>
        <taxon>Spiralia</taxon>
        <taxon>Lophotrochozoa</taxon>
        <taxon>Mollusca</taxon>
        <taxon>Bivalvia</taxon>
        <taxon>Autobranchia</taxon>
        <taxon>Pteriomorphia</taxon>
        <taxon>Mytilida</taxon>
        <taxon>Mytiloidea</taxon>
        <taxon>Mytilidae</taxon>
        <taxon>Mytilinae</taxon>
        <taxon>Mytilus</taxon>
    </lineage>
</organism>
<gene>
    <name evidence="7" type="ORF">MGAL_10B029176</name>
</gene>